<dbReference type="Proteomes" id="UP001605036">
    <property type="component" value="Unassembled WGS sequence"/>
</dbReference>
<dbReference type="AlphaFoldDB" id="A0ABD1Z091"/>
<keyword evidence="2" id="KW-1185">Reference proteome</keyword>
<proteinExistence type="predicted"/>
<gene>
    <name evidence="1" type="ORF">R1flu_007933</name>
</gene>
<organism evidence="1 2">
    <name type="scientific">Riccia fluitans</name>
    <dbReference type="NCBI Taxonomy" id="41844"/>
    <lineage>
        <taxon>Eukaryota</taxon>
        <taxon>Viridiplantae</taxon>
        <taxon>Streptophyta</taxon>
        <taxon>Embryophyta</taxon>
        <taxon>Marchantiophyta</taxon>
        <taxon>Marchantiopsida</taxon>
        <taxon>Marchantiidae</taxon>
        <taxon>Marchantiales</taxon>
        <taxon>Ricciaceae</taxon>
        <taxon>Riccia</taxon>
    </lineage>
</organism>
<sequence>MEMGECLQWSSIYDISTKKRAEFGRYVKANNIGLKFKSATNVAKMNGLEETDKQKLVIKNAKARENQCQKQKEDGGSGDMFPTCSSGTAIEGRSVSELLVKFLLVKRCHV</sequence>
<protein>
    <submittedName>
        <fullName evidence="1">Uncharacterized protein</fullName>
    </submittedName>
</protein>
<dbReference type="EMBL" id="JBHFFA010000003">
    <property type="protein sequence ID" value="KAL2636454.1"/>
    <property type="molecule type" value="Genomic_DNA"/>
</dbReference>
<evidence type="ECO:0000313" key="2">
    <source>
        <dbReference type="Proteomes" id="UP001605036"/>
    </source>
</evidence>
<evidence type="ECO:0000313" key="1">
    <source>
        <dbReference type="EMBL" id="KAL2636454.1"/>
    </source>
</evidence>
<name>A0ABD1Z091_9MARC</name>
<accession>A0ABD1Z091</accession>
<comment type="caution">
    <text evidence="1">The sequence shown here is derived from an EMBL/GenBank/DDBJ whole genome shotgun (WGS) entry which is preliminary data.</text>
</comment>
<reference evidence="1 2" key="1">
    <citation type="submission" date="2024-09" db="EMBL/GenBank/DDBJ databases">
        <title>Chromosome-scale assembly of Riccia fluitans.</title>
        <authorList>
            <person name="Paukszto L."/>
            <person name="Sawicki J."/>
            <person name="Karawczyk K."/>
            <person name="Piernik-Szablinska J."/>
            <person name="Szczecinska M."/>
            <person name="Mazdziarz M."/>
        </authorList>
    </citation>
    <scope>NUCLEOTIDE SEQUENCE [LARGE SCALE GENOMIC DNA]</scope>
    <source>
        <strain evidence="1">Rf_01</strain>
        <tissue evidence="1">Aerial parts of the thallus</tissue>
    </source>
</reference>